<feature type="region of interest" description="Disordered" evidence="1">
    <location>
        <begin position="86"/>
        <end position="121"/>
    </location>
</feature>
<keyword evidence="2" id="KW-1133">Transmembrane helix</keyword>
<evidence type="ECO:0000313" key="4">
    <source>
        <dbReference type="Proteomes" id="UP000249577"/>
    </source>
</evidence>
<sequence length="327" mass="35214">MTERPTSQSIVRREPERASWFEDRRRSAAARFGAAKDFVRDRRGAALAAAVAVLAVSGAGVYAAGSGGREEDHATSIEARVANGEKRLGELGAETKRAEDRLAEVQKRANARESEAAEAEERIAALEKRRESLTREVAELVAPVSPGGEQSERASARDDLGGLPPDESEDAAVSRASVDETDAARHTGDGSDRSAATVDRSAPRQRARVEARPASVDEAATAAYDGETSPVRVFIHVRSADPIARERAAAVAAELERRGVKVAQIRGVRLAVRRDTVRFFYDQDRAAVPALQDAVRSVSPDGFVPLAKDLRSYGAPPRRGTIEIWLS</sequence>
<dbReference type="EMBL" id="QFPN01000008">
    <property type="protein sequence ID" value="PZQ12985.1"/>
    <property type="molecule type" value="Genomic_DNA"/>
</dbReference>
<name>A0A2W5KDL9_ANCNO</name>
<evidence type="ECO:0000256" key="2">
    <source>
        <dbReference type="SAM" id="Phobius"/>
    </source>
</evidence>
<dbReference type="Proteomes" id="UP000249577">
    <property type="component" value="Unassembled WGS sequence"/>
</dbReference>
<gene>
    <name evidence="3" type="ORF">DI565_15050</name>
</gene>
<proteinExistence type="predicted"/>
<evidence type="ECO:0000256" key="1">
    <source>
        <dbReference type="SAM" id="MobiDB-lite"/>
    </source>
</evidence>
<feature type="compositionally biased region" description="Basic and acidic residues" evidence="1">
    <location>
        <begin position="150"/>
        <end position="160"/>
    </location>
</feature>
<accession>A0A2W5KDL9</accession>
<keyword evidence="2" id="KW-0472">Membrane</keyword>
<feature type="compositionally biased region" description="Basic and acidic residues" evidence="1">
    <location>
        <begin position="182"/>
        <end position="192"/>
    </location>
</feature>
<feature type="transmembrane region" description="Helical" evidence="2">
    <location>
        <begin position="45"/>
        <end position="65"/>
    </location>
</feature>
<dbReference type="SUPFAM" id="SSF57997">
    <property type="entry name" value="Tropomyosin"/>
    <property type="match status" value="1"/>
</dbReference>
<dbReference type="AlphaFoldDB" id="A0A2W5KDL9"/>
<keyword evidence="2" id="KW-0812">Transmembrane</keyword>
<protein>
    <submittedName>
        <fullName evidence="3">Uncharacterized protein</fullName>
    </submittedName>
</protein>
<reference evidence="3 4" key="1">
    <citation type="submission" date="2017-08" db="EMBL/GenBank/DDBJ databases">
        <title>Infants hospitalized years apart are colonized by the same room-sourced microbial strains.</title>
        <authorList>
            <person name="Brooks B."/>
            <person name="Olm M.R."/>
            <person name="Firek B.A."/>
            <person name="Baker R."/>
            <person name="Thomas B.C."/>
            <person name="Morowitz M.J."/>
            <person name="Banfield J.F."/>
        </authorList>
    </citation>
    <scope>NUCLEOTIDE SEQUENCE [LARGE SCALE GENOMIC DNA]</scope>
    <source>
        <strain evidence="3">S2_005_003_R2_43</strain>
    </source>
</reference>
<organism evidence="3 4">
    <name type="scientific">Ancylobacter novellus</name>
    <name type="common">Thiobacillus novellus</name>
    <dbReference type="NCBI Taxonomy" id="921"/>
    <lineage>
        <taxon>Bacteria</taxon>
        <taxon>Pseudomonadati</taxon>
        <taxon>Pseudomonadota</taxon>
        <taxon>Alphaproteobacteria</taxon>
        <taxon>Hyphomicrobiales</taxon>
        <taxon>Xanthobacteraceae</taxon>
        <taxon>Ancylobacter</taxon>
    </lineage>
</organism>
<evidence type="ECO:0000313" key="3">
    <source>
        <dbReference type="EMBL" id="PZQ12985.1"/>
    </source>
</evidence>
<dbReference type="Gene3D" id="1.20.5.340">
    <property type="match status" value="1"/>
</dbReference>
<comment type="caution">
    <text evidence="3">The sequence shown here is derived from an EMBL/GenBank/DDBJ whole genome shotgun (WGS) entry which is preliminary data.</text>
</comment>
<feature type="region of interest" description="Disordered" evidence="1">
    <location>
        <begin position="140"/>
        <end position="217"/>
    </location>
</feature>